<accession>A0ABQ9DTK6</accession>
<protein>
    <submittedName>
        <fullName evidence="1">Uncharacterized protein</fullName>
    </submittedName>
</protein>
<comment type="caution">
    <text evidence="1">The sequence shown here is derived from an EMBL/GenBank/DDBJ whole genome shotgun (WGS) entry which is preliminary data.</text>
</comment>
<evidence type="ECO:0000313" key="2">
    <source>
        <dbReference type="Proteomes" id="UP001145742"/>
    </source>
</evidence>
<sequence>MTSLSPDWRGTDLKGELFSGYEYRLGEELIESSPAEKDFGVFLDEKLDMSQQYALTAQTTGYIKRGLATRLREVILPLYSVLVRPHLQHCVQVWGSQHKYNTDLLNHWDIGNLRNLSDFYIHSILANLSIGKATSGLLCPLLDSPGQRRRGATRESPLKWNISLI</sequence>
<evidence type="ECO:0000313" key="1">
    <source>
        <dbReference type="EMBL" id="KAJ7426175.1"/>
    </source>
</evidence>
<dbReference type="EMBL" id="WHWB01032295">
    <property type="protein sequence ID" value="KAJ7426175.1"/>
    <property type="molecule type" value="Genomic_DNA"/>
</dbReference>
<proteinExistence type="predicted"/>
<dbReference type="PANTHER" id="PTHR33332">
    <property type="entry name" value="REVERSE TRANSCRIPTASE DOMAIN-CONTAINING PROTEIN"/>
    <property type="match status" value="1"/>
</dbReference>
<organism evidence="1 2">
    <name type="scientific">Willisornis vidua</name>
    <name type="common">Xingu scale-backed antbird</name>
    <dbReference type="NCBI Taxonomy" id="1566151"/>
    <lineage>
        <taxon>Eukaryota</taxon>
        <taxon>Metazoa</taxon>
        <taxon>Chordata</taxon>
        <taxon>Craniata</taxon>
        <taxon>Vertebrata</taxon>
        <taxon>Euteleostomi</taxon>
        <taxon>Archelosauria</taxon>
        <taxon>Archosauria</taxon>
        <taxon>Dinosauria</taxon>
        <taxon>Saurischia</taxon>
        <taxon>Theropoda</taxon>
        <taxon>Coelurosauria</taxon>
        <taxon>Aves</taxon>
        <taxon>Neognathae</taxon>
        <taxon>Neoaves</taxon>
        <taxon>Telluraves</taxon>
        <taxon>Australaves</taxon>
        <taxon>Passeriformes</taxon>
        <taxon>Thamnophilidae</taxon>
        <taxon>Willisornis</taxon>
    </lineage>
</organism>
<reference evidence="1" key="1">
    <citation type="submission" date="2019-10" db="EMBL/GenBank/DDBJ databases">
        <authorList>
            <person name="Soares A.E.R."/>
            <person name="Aleixo A."/>
            <person name="Schneider P."/>
            <person name="Miyaki C.Y."/>
            <person name="Schneider M.P."/>
            <person name="Mello C."/>
            <person name="Vasconcelos A.T.R."/>
        </authorList>
    </citation>
    <scope>NUCLEOTIDE SEQUENCE</scope>
    <source>
        <tissue evidence="1">Muscle</tissue>
    </source>
</reference>
<gene>
    <name evidence="1" type="ORF">WISP_18136</name>
</gene>
<name>A0ABQ9DTK6_9PASS</name>
<keyword evidence="2" id="KW-1185">Reference proteome</keyword>
<dbReference type="Proteomes" id="UP001145742">
    <property type="component" value="Unassembled WGS sequence"/>
</dbReference>